<reference evidence="1 2" key="1">
    <citation type="submission" date="2020-01" db="EMBL/GenBank/DDBJ databases">
        <authorList>
            <person name="Kim M.K."/>
        </authorList>
    </citation>
    <scope>NUCLEOTIDE SEQUENCE [LARGE SCALE GENOMIC DNA]</scope>
    <source>
        <strain evidence="1 2">BT213</strain>
    </source>
</reference>
<protein>
    <submittedName>
        <fullName evidence="1">DUF748 domain-containing protein</fullName>
    </submittedName>
</protein>
<organism evidence="1 2">
    <name type="scientific">Pontibacter fetidus</name>
    <dbReference type="NCBI Taxonomy" id="2700082"/>
    <lineage>
        <taxon>Bacteria</taxon>
        <taxon>Pseudomonadati</taxon>
        <taxon>Bacteroidota</taxon>
        <taxon>Cytophagia</taxon>
        <taxon>Cytophagales</taxon>
        <taxon>Hymenobacteraceae</taxon>
        <taxon>Pontibacter</taxon>
    </lineage>
</organism>
<dbReference type="RefSeq" id="WP_162344431.1">
    <property type="nucleotide sequence ID" value="NZ_JAAEAA010000001.1"/>
</dbReference>
<dbReference type="AlphaFoldDB" id="A0A6B2GWL2"/>
<keyword evidence="2" id="KW-1185">Reference proteome</keyword>
<name>A0A6B2GWL2_9BACT</name>
<gene>
    <name evidence="1" type="ORF">GWO68_00445</name>
</gene>
<evidence type="ECO:0000313" key="1">
    <source>
        <dbReference type="EMBL" id="NDK54373.1"/>
    </source>
</evidence>
<comment type="caution">
    <text evidence="1">The sequence shown here is derived from an EMBL/GenBank/DDBJ whole genome shotgun (WGS) entry which is preliminary data.</text>
</comment>
<dbReference type="EMBL" id="JAAEAA010000001">
    <property type="protein sequence ID" value="NDK54373.1"/>
    <property type="molecule type" value="Genomic_DNA"/>
</dbReference>
<dbReference type="Proteomes" id="UP000478546">
    <property type="component" value="Unassembled WGS sequence"/>
</dbReference>
<accession>A0A6B2GWL2</accession>
<proteinExistence type="predicted"/>
<sequence>MNFRSLLRKWWAWAIVVLLLLFGITIVLTKRYFTPWLKDKLETTVHAQTKGLYTLKLYGFSTSLPGARIAADSVHFIPDFTVWEKHDKAAKKGTPQKDKVPRTLLDLRTNELVISGVNFLEILQGKPLDVRLLKVQQPVLQVTEIRPDTTQQQEPLHKMLQGIAKNLHINRIQLQNGTIRIKEGRKAKTDKIYAANFTIEVEDLRLDSASFYDRNRAYYAKNLALESGEVGYSLPDGTYKLQAGAVKANTADGTLNIGDFKVLPLLKYSEMARREGKAISRIKLTVPEINVSGVNYSTHSRYSNLAAKRVVIKNPSLSAYMDKKNYVQRGEKPLPHDLVQQLKTGLTIARLNVQNMQVRYEELVPEATQTGKLTIENIQASIRNISNDKNLMSGKTPAVAHVRGSINGTAPIKATIRLNLLDPGGYHTLKGSVGPANAATLNPILEPTAFISIKEGRIQKSDFSIELNRTKATGNLNLYYSNLKVDVLSKDEDKRQTFRKKILSKIANKVVLKSDNPKEGESLRPGPINVARSRKRSVISYWKDCLLSGFRSAAGVEKLGADLQDPNR</sequence>
<evidence type="ECO:0000313" key="2">
    <source>
        <dbReference type="Proteomes" id="UP000478546"/>
    </source>
</evidence>